<organism evidence="14 15">
    <name type="scientific">Papaver atlanticum</name>
    <dbReference type="NCBI Taxonomy" id="357466"/>
    <lineage>
        <taxon>Eukaryota</taxon>
        <taxon>Viridiplantae</taxon>
        <taxon>Streptophyta</taxon>
        <taxon>Embryophyta</taxon>
        <taxon>Tracheophyta</taxon>
        <taxon>Spermatophyta</taxon>
        <taxon>Magnoliopsida</taxon>
        <taxon>Ranunculales</taxon>
        <taxon>Papaveraceae</taxon>
        <taxon>Papaveroideae</taxon>
        <taxon>Papaver</taxon>
    </lineage>
</organism>
<dbReference type="InterPro" id="IPR056562">
    <property type="entry name" value="LysM2_CERK1_LYK3_4_5"/>
</dbReference>
<evidence type="ECO:0000313" key="14">
    <source>
        <dbReference type="EMBL" id="KAI3895696.1"/>
    </source>
</evidence>
<evidence type="ECO:0000256" key="10">
    <source>
        <dbReference type="SAM" id="MobiDB-lite"/>
    </source>
</evidence>
<dbReference type="EMBL" id="JAJJMB010011896">
    <property type="protein sequence ID" value="KAI3895696.1"/>
    <property type="molecule type" value="Genomic_DNA"/>
</dbReference>
<keyword evidence="5" id="KW-0547">Nucleotide-binding</keyword>
<keyword evidence="15" id="KW-1185">Reference proteome</keyword>
<feature type="chain" id="PRO_5042030708" description="Protein kinase domain-containing protein" evidence="12">
    <location>
        <begin position="26"/>
        <end position="659"/>
    </location>
</feature>
<evidence type="ECO:0000256" key="12">
    <source>
        <dbReference type="SAM" id="SignalP"/>
    </source>
</evidence>
<feature type="domain" description="Protein kinase" evidence="13">
    <location>
        <begin position="279"/>
        <end position="627"/>
    </location>
</feature>
<evidence type="ECO:0000256" key="3">
    <source>
        <dbReference type="ARBA" id="ARBA00022692"/>
    </source>
</evidence>
<evidence type="ECO:0000313" key="15">
    <source>
        <dbReference type="Proteomes" id="UP001202328"/>
    </source>
</evidence>
<reference evidence="14" key="1">
    <citation type="submission" date="2022-04" db="EMBL/GenBank/DDBJ databases">
        <title>A functionally conserved STORR gene fusion in Papaver species that diverged 16.8 million years ago.</title>
        <authorList>
            <person name="Catania T."/>
        </authorList>
    </citation>
    <scope>NUCLEOTIDE SEQUENCE</scope>
    <source>
        <strain evidence="14">S-188037</strain>
    </source>
</reference>
<dbReference type="AlphaFoldDB" id="A0AAD4XD37"/>
<keyword evidence="8 11" id="KW-0472">Membrane</keyword>
<protein>
    <recommendedName>
        <fullName evidence="13">Protein kinase domain-containing protein</fullName>
    </recommendedName>
</protein>
<dbReference type="Proteomes" id="UP001202328">
    <property type="component" value="Unassembled WGS sequence"/>
</dbReference>
<dbReference type="Gene3D" id="1.10.510.10">
    <property type="entry name" value="Transferase(Phosphotransferase) domain 1"/>
    <property type="match status" value="1"/>
</dbReference>
<keyword evidence="6" id="KW-0067">ATP-binding</keyword>
<evidence type="ECO:0000256" key="1">
    <source>
        <dbReference type="ARBA" id="ARBA00004162"/>
    </source>
</evidence>
<dbReference type="Pfam" id="PF00069">
    <property type="entry name" value="Pkinase"/>
    <property type="match status" value="1"/>
</dbReference>
<evidence type="ECO:0000256" key="2">
    <source>
        <dbReference type="ARBA" id="ARBA00022475"/>
    </source>
</evidence>
<comment type="subcellular location">
    <subcellularLocation>
        <location evidence="1">Cell membrane</location>
        <topology evidence="1">Single-pass membrane protein</topology>
    </subcellularLocation>
</comment>
<feature type="signal peptide" evidence="12">
    <location>
        <begin position="1"/>
        <end position="25"/>
    </location>
</feature>
<dbReference type="FunFam" id="1.10.510.10:FF:000468">
    <property type="entry name" value="PTI1-like tyrosine-protein kinase 3"/>
    <property type="match status" value="1"/>
</dbReference>
<proteinExistence type="predicted"/>
<dbReference type="PANTHER" id="PTHR45927">
    <property type="entry name" value="LYSM-DOMAIN RECEPTOR-LIKE KINASE-RELATED"/>
    <property type="match status" value="1"/>
</dbReference>
<keyword evidence="3 11" id="KW-0812">Transmembrane</keyword>
<evidence type="ECO:0000256" key="8">
    <source>
        <dbReference type="ARBA" id="ARBA00023136"/>
    </source>
</evidence>
<feature type="region of interest" description="Disordered" evidence="10">
    <location>
        <begin position="237"/>
        <end position="265"/>
    </location>
</feature>
<feature type="compositionally biased region" description="Pro residues" evidence="10">
    <location>
        <begin position="245"/>
        <end position="261"/>
    </location>
</feature>
<dbReference type="Pfam" id="PF23472">
    <property type="entry name" value="LysM2_CERK1_LYK3_4_5"/>
    <property type="match status" value="1"/>
</dbReference>
<keyword evidence="7 11" id="KW-1133">Transmembrane helix</keyword>
<evidence type="ECO:0000259" key="13">
    <source>
        <dbReference type="PROSITE" id="PS50011"/>
    </source>
</evidence>
<dbReference type="Pfam" id="PF23446">
    <property type="entry name" value="LysM1_NFP_LYK"/>
    <property type="match status" value="1"/>
</dbReference>
<dbReference type="SMART" id="SM00220">
    <property type="entry name" value="S_TKc"/>
    <property type="match status" value="1"/>
</dbReference>
<accession>A0AAD4XD37</accession>
<dbReference type="GO" id="GO:0005886">
    <property type="term" value="C:plasma membrane"/>
    <property type="evidence" value="ECO:0007669"/>
    <property type="project" value="UniProtKB-SubCell"/>
</dbReference>
<sequence>MGLLQSFICLNIIFLVICSSSQIYAQQPYDGKAAGDCTKVDNSTSVLGYTCNGQSPSCQAYFIFRSIPPYNTVSSISRLLASEPLQLSQINSVSETATFQTNKEVIVPINCSCSGKYYQVDSSYNIQELDTYFSVANSTYQALSTCQALQDQNSVPATTLLPGTRITVPLKCACPTKKQMAEGVKYLLTYTIILGDDVPTISGKFGVDPSRTREANELSEDATIYFSSPLLLPLQIPPSSSQTTAPPPTPPISSLPPPASSVPPSNKKNKTWVYIVIGVAAATVLALVAFIVIFCVCKSNNTKRSNYNYQSNITESFDSYEKPQQKTSEEESMEFLKSISDIAHVLKVYSIKELKSATENFNPNWQIKGKVYRGIISGNLAAIKKMNGDVTKELNVLKKINHFNLIKLSGVCFDEGHWYLVYEYAVNGSLDNWIFYSTQTQTLSWTQRVQIALDVAKGLNYLHSYTNPSHVHKDIKSSNILLDGDFRAKIANFGLARSAEGYESEFALTRHIVGTKGYMAPEYLDNGVVSPKLDVYSFGVVLLEMISGKEAVSESAKDLLSSKTLVAILAKENPGEKLKDLIDPSLQENYPLDLALSVAKLAESCLQRNPDGRPSMDDIVHSLARFLDVSLSWEISTGNSESYSFASTSSEKSNWKRDS</sequence>
<dbReference type="InterPro" id="IPR056561">
    <property type="entry name" value="NFP_LYK_LysM1"/>
</dbReference>
<comment type="caution">
    <text evidence="14">The sequence shown here is derived from an EMBL/GenBank/DDBJ whole genome shotgun (WGS) entry which is preliminary data.</text>
</comment>
<keyword evidence="9" id="KW-1015">Disulfide bond</keyword>
<evidence type="ECO:0000256" key="9">
    <source>
        <dbReference type="ARBA" id="ARBA00023157"/>
    </source>
</evidence>
<gene>
    <name evidence="14" type="ORF">MKW98_025487</name>
</gene>
<dbReference type="GO" id="GO:0005524">
    <property type="term" value="F:ATP binding"/>
    <property type="evidence" value="ECO:0007669"/>
    <property type="project" value="UniProtKB-KW"/>
</dbReference>
<evidence type="ECO:0000256" key="7">
    <source>
        <dbReference type="ARBA" id="ARBA00022989"/>
    </source>
</evidence>
<dbReference type="Gene3D" id="3.30.200.20">
    <property type="entry name" value="Phosphorylase Kinase, domain 1"/>
    <property type="match status" value="1"/>
</dbReference>
<dbReference type="Pfam" id="PF23473">
    <property type="entry name" value="LysM3_LYK4_5"/>
    <property type="match status" value="1"/>
</dbReference>
<keyword evidence="4 12" id="KW-0732">Signal</keyword>
<dbReference type="InterPro" id="IPR000719">
    <property type="entry name" value="Prot_kinase_dom"/>
</dbReference>
<dbReference type="InterPro" id="IPR056563">
    <property type="entry name" value="LysM3_LYK4_5"/>
</dbReference>
<evidence type="ECO:0000256" key="4">
    <source>
        <dbReference type="ARBA" id="ARBA00022729"/>
    </source>
</evidence>
<dbReference type="PROSITE" id="PS50011">
    <property type="entry name" value="PROTEIN_KINASE_DOM"/>
    <property type="match status" value="1"/>
</dbReference>
<evidence type="ECO:0000256" key="11">
    <source>
        <dbReference type="SAM" id="Phobius"/>
    </source>
</evidence>
<dbReference type="PANTHER" id="PTHR45927:SF11">
    <property type="entry name" value="LYSM DOMAIN RECEPTOR-LIKE KINASE 4"/>
    <property type="match status" value="1"/>
</dbReference>
<feature type="transmembrane region" description="Helical" evidence="11">
    <location>
        <begin position="272"/>
        <end position="297"/>
    </location>
</feature>
<dbReference type="SUPFAM" id="SSF56112">
    <property type="entry name" value="Protein kinase-like (PK-like)"/>
    <property type="match status" value="1"/>
</dbReference>
<dbReference type="InterPro" id="IPR052611">
    <property type="entry name" value="Plant_RLK_LysM"/>
</dbReference>
<evidence type="ECO:0000256" key="5">
    <source>
        <dbReference type="ARBA" id="ARBA00022741"/>
    </source>
</evidence>
<dbReference type="InterPro" id="IPR011009">
    <property type="entry name" value="Kinase-like_dom_sf"/>
</dbReference>
<name>A0AAD4XD37_9MAGN</name>
<evidence type="ECO:0000256" key="6">
    <source>
        <dbReference type="ARBA" id="ARBA00022840"/>
    </source>
</evidence>
<dbReference type="GO" id="GO:0004672">
    <property type="term" value="F:protein kinase activity"/>
    <property type="evidence" value="ECO:0007669"/>
    <property type="project" value="InterPro"/>
</dbReference>
<keyword evidence="2" id="KW-1003">Cell membrane</keyword>